<dbReference type="Proteomes" id="UP000192491">
    <property type="component" value="Unassembled WGS sequence"/>
</dbReference>
<evidence type="ECO:0000313" key="7">
    <source>
        <dbReference type="Proteomes" id="UP000192491"/>
    </source>
</evidence>
<dbReference type="EMBL" id="MTEJ01000189">
    <property type="protein sequence ID" value="OQX08007.1"/>
    <property type="molecule type" value="Genomic_DNA"/>
</dbReference>
<keyword evidence="2 4" id="KW-0808">Transferase</keyword>
<protein>
    <recommendedName>
        <fullName evidence="4">Phosphoribosylglycinamide formyltransferase</fullName>
        <ecNumber evidence="4">2.1.2.2</ecNumber>
    </recommendedName>
    <alternativeName>
        <fullName evidence="4">5'-phosphoribosylglycinamide transformylase</fullName>
    </alternativeName>
    <alternativeName>
        <fullName evidence="4">GAR transformylase</fullName>
        <shortName evidence="4">GART</shortName>
    </alternativeName>
</protein>
<comment type="pathway">
    <text evidence="1 4">Purine metabolism; IMP biosynthesis via de novo pathway; N(2)-formyl-N(1)-(5-phospho-D-ribosyl)glycinamide from N(1)-(5-phospho-D-ribosyl)glycinamide (10-formyl THF route): step 1/1.</text>
</comment>
<evidence type="ECO:0000259" key="5">
    <source>
        <dbReference type="Pfam" id="PF00551"/>
    </source>
</evidence>
<dbReference type="EC" id="2.1.2.2" evidence="4"/>
<dbReference type="InterPro" id="IPR004607">
    <property type="entry name" value="GART"/>
</dbReference>
<comment type="similarity">
    <text evidence="4">Belongs to the GART family.</text>
</comment>
<feature type="site" description="Raises pKa of active site His" evidence="4">
    <location>
        <position position="153"/>
    </location>
</feature>
<dbReference type="HAMAP" id="MF_01930">
    <property type="entry name" value="PurN"/>
    <property type="match status" value="1"/>
</dbReference>
<dbReference type="PANTHER" id="PTHR43369:SF2">
    <property type="entry name" value="PHOSPHORIBOSYLGLYCINAMIDE FORMYLTRANSFERASE"/>
    <property type="match status" value="1"/>
</dbReference>
<dbReference type="InterPro" id="IPR002376">
    <property type="entry name" value="Formyl_transf_N"/>
</dbReference>
<dbReference type="GO" id="GO:0004644">
    <property type="term" value="F:phosphoribosylglycinamide formyltransferase activity"/>
    <property type="evidence" value="ECO:0007669"/>
    <property type="project" value="UniProtKB-UniRule"/>
</dbReference>
<comment type="function">
    <text evidence="4">Catalyzes the transfer of a formyl group from 10-formyltetrahydrofolate to 5-phospho-ribosyl-glycinamide (GAR), producing 5-phospho-ribosyl-N-formylglycinamide (FGAR) and tetrahydrofolate.</text>
</comment>
<gene>
    <name evidence="4" type="primary">purN</name>
    <name evidence="6" type="ORF">BWK73_26520</name>
</gene>
<organism evidence="6 7">
    <name type="scientific">Thiothrix lacustris</name>
    <dbReference type="NCBI Taxonomy" id="525917"/>
    <lineage>
        <taxon>Bacteria</taxon>
        <taxon>Pseudomonadati</taxon>
        <taxon>Pseudomonadota</taxon>
        <taxon>Gammaproteobacteria</taxon>
        <taxon>Thiotrichales</taxon>
        <taxon>Thiotrichaceae</taxon>
        <taxon>Thiothrix</taxon>
    </lineage>
</organism>
<evidence type="ECO:0000313" key="6">
    <source>
        <dbReference type="EMBL" id="OQX08007.1"/>
    </source>
</evidence>
<proteinExistence type="inferred from homology"/>
<keyword evidence="3 4" id="KW-0658">Purine biosynthesis</keyword>
<dbReference type="Pfam" id="PF00551">
    <property type="entry name" value="Formyl_trans_N"/>
    <property type="match status" value="1"/>
</dbReference>
<dbReference type="UniPathway" id="UPA00074">
    <property type="reaction ID" value="UER00126"/>
</dbReference>
<dbReference type="GO" id="GO:0005829">
    <property type="term" value="C:cytosol"/>
    <property type="evidence" value="ECO:0007669"/>
    <property type="project" value="TreeGrafter"/>
</dbReference>
<comment type="catalytic activity">
    <reaction evidence="4">
        <text>N(1)-(5-phospho-beta-D-ribosyl)glycinamide + (6R)-10-formyltetrahydrofolate = N(2)-formyl-N(1)-(5-phospho-beta-D-ribosyl)glycinamide + (6S)-5,6,7,8-tetrahydrofolate + H(+)</text>
        <dbReference type="Rhea" id="RHEA:15053"/>
        <dbReference type="ChEBI" id="CHEBI:15378"/>
        <dbReference type="ChEBI" id="CHEBI:57453"/>
        <dbReference type="ChEBI" id="CHEBI:143788"/>
        <dbReference type="ChEBI" id="CHEBI:147286"/>
        <dbReference type="ChEBI" id="CHEBI:195366"/>
        <dbReference type="EC" id="2.1.2.2"/>
    </reaction>
</comment>
<feature type="binding site" evidence="4">
    <location>
        <position position="115"/>
    </location>
    <ligand>
        <name>(6R)-10-formyltetrahydrofolate</name>
        <dbReference type="ChEBI" id="CHEBI:195366"/>
    </ligand>
</feature>
<evidence type="ECO:0000256" key="1">
    <source>
        <dbReference type="ARBA" id="ARBA00005054"/>
    </source>
</evidence>
<dbReference type="GO" id="GO:0006189">
    <property type="term" value="P:'de novo' IMP biosynthetic process"/>
    <property type="evidence" value="ECO:0007669"/>
    <property type="project" value="UniProtKB-UniRule"/>
</dbReference>
<comment type="caution">
    <text evidence="6">The sequence shown here is derived from an EMBL/GenBank/DDBJ whole genome shotgun (WGS) entry which is preliminary data.</text>
</comment>
<reference evidence="6 7" key="1">
    <citation type="submission" date="2017-01" db="EMBL/GenBank/DDBJ databases">
        <title>Novel large sulfur bacteria in the metagenomes of groundwater-fed chemosynthetic microbial mats in the Lake Huron basin.</title>
        <authorList>
            <person name="Sharrar A.M."/>
            <person name="Flood B.E."/>
            <person name="Bailey J.V."/>
            <person name="Jones D.S."/>
            <person name="Biddanda B."/>
            <person name="Ruberg S.A."/>
            <person name="Marcus D.N."/>
            <person name="Dick G.J."/>
        </authorList>
    </citation>
    <scope>NUCLEOTIDE SEQUENCE [LARGE SCALE GENOMIC DNA]</scope>
    <source>
        <strain evidence="6">A8</strain>
    </source>
</reference>
<feature type="binding site" evidence="4">
    <location>
        <position position="73"/>
    </location>
    <ligand>
        <name>(6R)-10-formyltetrahydrofolate</name>
        <dbReference type="ChEBI" id="CHEBI:195366"/>
    </ligand>
</feature>
<dbReference type="Gene3D" id="3.40.50.170">
    <property type="entry name" value="Formyl transferase, N-terminal domain"/>
    <property type="match status" value="1"/>
</dbReference>
<feature type="active site" description="Proton donor" evidence="4">
    <location>
        <position position="117"/>
    </location>
</feature>
<dbReference type="AlphaFoldDB" id="A0A1Y1QL71"/>
<feature type="binding site" evidence="4">
    <location>
        <begin position="20"/>
        <end position="22"/>
    </location>
    <ligand>
        <name>N(1)-(5-phospho-beta-D-ribosyl)glycinamide</name>
        <dbReference type="ChEBI" id="CHEBI:143788"/>
    </ligand>
</feature>
<accession>A0A1Y1QL71</accession>
<dbReference type="PANTHER" id="PTHR43369">
    <property type="entry name" value="PHOSPHORIBOSYLGLYCINAMIDE FORMYLTRANSFERASE"/>
    <property type="match status" value="1"/>
</dbReference>
<dbReference type="CDD" id="cd08645">
    <property type="entry name" value="FMT_core_GART"/>
    <property type="match status" value="1"/>
</dbReference>
<name>A0A1Y1QL71_9GAMM</name>
<sequence length="221" mass="24209">MSLDQPTALPALVVLISGGGSNLQAMINAINAGRLRARIAAVISNRADVYGLQRAADAGIPTVTLDHTRFDNRAAFDQALQEQIDGFAPDLVVLAGFMRILTPDFVQHYAGRMLNIHPSLLPLYKGIHTHRRVLEDGGHEHGVSVHFVTPELDGGPVVIQAKVPVLPSDTEQRLAQRVQEQEHIIYPQAIKWFVEGRLRLQGNQAVLDGQALTRPAQHLSH</sequence>
<evidence type="ECO:0000256" key="2">
    <source>
        <dbReference type="ARBA" id="ARBA00022679"/>
    </source>
</evidence>
<dbReference type="SUPFAM" id="SSF53328">
    <property type="entry name" value="Formyltransferase"/>
    <property type="match status" value="1"/>
</dbReference>
<feature type="domain" description="Formyl transferase N-terminal" evidence="5">
    <location>
        <begin position="12"/>
        <end position="190"/>
    </location>
</feature>
<dbReference type="InterPro" id="IPR036477">
    <property type="entry name" value="Formyl_transf_N_sf"/>
</dbReference>
<feature type="binding site" evidence="4">
    <location>
        <begin position="98"/>
        <end position="101"/>
    </location>
    <ligand>
        <name>(6R)-10-formyltetrahydrofolate</name>
        <dbReference type="ChEBI" id="CHEBI:195366"/>
    </ligand>
</feature>
<evidence type="ECO:0000256" key="4">
    <source>
        <dbReference type="HAMAP-Rule" id="MF_01930"/>
    </source>
</evidence>
<dbReference type="NCBIfam" id="TIGR00639">
    <property type="entry name" value="PurN"/>
    <property type="match status" value="1"/>
</dbReference>
<evidence type="ECO:0000256" key="3">
    <source>
        <dbReference type="ARBA" id="ARBA00022755"/>
    </source>
</evidence>